<protein>
    <submittedName>
        <fullName evidence="1">Uncharacterized protein</fullName>
    </submittedName>
</protein>
<dbReference type="Proteomes" id="UP001055879">
    <property type="component" value="Linkage Group LG02"/>
</dbReference>
<evidence type="ECO:0000313" key="1">
    <source>
        <dbReference type="EMBL" id="KAI3758726.1"/>
    </source>
</evidence>
<reference evidence="1 2" key="2">
    <citation type="journal article" date="2022" name="Mol. Ecol. Resour.">
        <title>The genomes of chicory, endive, great burdock and yacon provide insights into Asteraceae paleo-polyploidization history and plant inulin production.</title>
        <authorList>
            <person name="Fan W."/>
            <person name="Wang S."/>
            <person name="Wang H."/>
            <person name="Wang A."/>
            <person name="Jiang F."/>
            <person name="Liu H."/>
            <person name="Zhao H."/>
            <person name="Xu D."/>
            <person name="Zhang Y."/>
        </authorList>
    </citation>
    <scope>NUCLEOTIDE SEQUENCE [LARGE SCALE GENOMIC DNA]</scope>
    <source>
        <strain evidence="2">cv. Niubang</strain>
    </source>
</reference>
<organism evidence="1 2">
    <name type="scientific">Arctium lappa</name>
    <name type="common">Greater burdock</name>
    <name type="synonym">Lappa major</name>
    <dbReference type="NCBI Taxonomy" id="4217"/>
    <lineage>
        <taxon>Eukaryota</taxon>
        <taxon>Viridiplantae</taxon>
        <taxon>Streptophyta</taxon>
        <taxon>Embryophyta</taxon>
        <taxon>Tracheophyta</taxon>
        <taxon>Spermatophyta</taxon>
        <taxon>Magnoliopsida</taxon>
        <taxon>eudicotyledons</taxon>
        <taxon>Gunneridae</taxon>
        <taxon>Pentapetalae</taxon>
        <taxon>asterids</taxon>
        <taxon>campanulids</taxon>
        <taxon>Asterales</taxon>
        <taxon>Asteraceae</taxon>
        <taxon>Carduoideae</taxon>
        <taxon>Cardueae</taxon>
        <taxon>Arctiinae</taxon>
        <taxon>Arctium</taxon>
    </lineage>
</organism>
<sequence length="153" mass="17569">MHCNHLLILILKEFEFTILRSNLKNLIDFKTKARKSEGHARISEERARSAKRARSFKMTSKDALSIDTDVKPPVLFKGEYEQWKNRFLDFVDRHTNGENILLSIMEGPMVPITVQIPDDDSSDSEDGTEEREQKDENSSSGVQSIFRGTEKPI</sequence>
<dbReference type="EMBL" id="CM042048">
    <property type="protein sequence ID" value="KAI3758726.1"/>
    <property type="molecule type" value="Genomic_DNA"/>
</dbReference>
<name>A0ACB9EJU8_ARCLA</name>
<reference evidence="2" key="1">
    <citation type="journal article" date="2022" name="Mol. Ecol. Resour.">
        <title>The genomes of chicory, endive, great burdock and yacon provide insights into Asteraceae palaeo-polyploidization history and plant inulin production.</title>
        <authorList>
            <person name="Fan W."/>
            <person name="Wang S."/>
            <person name="Wang H."/>
            <person name="Wang A."/>
            <person name="Jiang F."/>
            <person name="Liu H."/>
            <person name="Zhao H."/>
            <person name="Xu D."/>
            <person name="Zhang Y."/>
        </authorList>
    </citation>
    <scope>NUCLEOTIDE SEQUENCE [LARGE SCALE GENOMIC DNA]</scope>
    <source>
        <strain evidence="2">cv. Niubang</strain>
    </source>
</reference>
<gene>
    <name evidence="1" type="ORF">L6452_06297</name>
</gene>
<accession>A0ACB9EJU8</accession>
<proteinExistence type="predicted"/>
<evidence type="ECO:0000313" key="2">
    <source>
        <dbReference type="Proteomes" id="UP001055879"/>
    </source>
</evidence>
<comment type="caution">
    <text evidence="1">The sequence shown here is derived from an EMBL/GenBank/DDBJ whole genome shotgun (WGS) entry which is preliminary data.</text>
</comment>
<keyword evidence="2" id="KW-1185">Reference proteome</keyword>